<dbReference type="Proteomes" id="UP000006044">
    <property type="component" value="Unassembled WGS sequence"/>
</dbReference>
<keyword evidence="2" id="KW-0805">Transcription regulation</keyword>
<dbReference type="STRING" id="742726.HMPREF9448_02864"/>
<keyword evidence="8" id="KW-1185">Reference proteome</keyword>
<sequence>MKITENNIIESLKSGEEQAFRYIYDKYYGYLCAIAKGYLSDNDAAETVVGDVIYNIWEIRKNLNIHTSLRSYLIRSVKNRSINYLQQEYIAKEISINSLQDYTEIESFYFIEEEHPLEKMLETELEKTIKSAIHTLPDECRTAFILSRYHDMKYEEIASQMNISVNTVKYHIKNALSKLRTELKDYLVVLLLFLLSNELYCNTIKKLLDFLNT</sequence>
<dbReference type="InterPro" id="IPR014284">
    <property type="entry name" value="RNA_pol_sigma-70_dom"/>
</dbReference>
<accession>K0WVD6</accession>
<dbReference type="eggNOG" id="COG1595">
    <property type="taxonomic scope" value="Bacteria"/>
</dbReference>
<evidence type="ECO:0000256" key="2">
    <source>
        <dbReference type="ARBA" id="ARBA00023015"/>
    </source>
</evidence>
<proteinExistence type="inferred from homology"/>
<protein>
    <submittedName>
        <fullName evidence="7">RNA polymerase sigma-70 factor, expansion family 1</fullName>
    </submittedName>
</protein>
<dbReference type="InterPro" id="IPR039425">
    <property type="entry name" value="RNA_pol_sigma-70-like"/>
</dbReference>
<dbReference type="Pfam" id="PF04542">
    <property type="entry name" value="Sigma70_r2"/>
    <property type="match status" value="1"/>
</dbReference>
<keyword evidence="4" id="KW-0804">Transcription</keyword>
<evidence type="ECO:0000313" key="7">
    <source>
        <dbReference type="EMBL" id="EJZ62181.1"/>
    </source>
</evidence>
<dbReference type="InterPro" id="IPR013249">
    <property type="entry name" value="RNA_pol_sigma70_r4_t2"/>
</dbReference>
<dbReference type="InterPro" id="IPR013325">
    <property type="entry name" value="RNA_pol_sigma_r2"/>
</dbReference>
<dbReference type="CDD" id="cd06171">
    <property type="entry name" value="Sigma70_r4"/>
    <property type="match status" value="1"/>
</dbReference>
<dbReference type="InterPro" id="IPR014327">
    <property type="entry name" value="RNA_pol_sigma70_bacteroid"/>
</dbReference>
<dbReference type="SUPFAM" id="SSF88659">
    <property type="entry name" value="Sigma3 and sigma4 domains of RNA polymerase sigma factors"/>
    <property type="match status" value="1"/>
</dbReference>
<dbReference type="GO" id="GO:0006352">
    <property type="term" value="P:DNA-templated transcription initiation"/>
    <property type="evidence" value="ECO:0007669"/>
    <property type="project" value="InterPro"/>
</dbReference>
<feature type="domain" description="RNA polymerase sigma-70 region 2" evidence="5">
    <location>
        <begin position="23"/>
        <end position="87"/>
    </location>
</feature>
<dbReference type="InterPro" id="IPR013324">
    <property type="entry name" value="RNA_pol_sigma_r3/r4-like"/>
</dbReference>
<feature type="domain" description="RNA polymerase sigma factor 70 region 4 type 2" evidence="6">
    <location>
        <begin position="129"/>
        <end position="179"/>
    </location>
</feature>
<dbReference type="Gene3D" id="1.10.1740.10">
    <property type="match status" value="1"/>
</dbReference>
<dbReference type="InterPro" id="IPR036388">
    <property type="entry name" value="WH-like_DNA-bd_sf"/>
</dbReference>
<dbReference type="PANTHER" id="PTHR43133:SF46">
    <property type="entry name" value="RNA POLYMERASE SIGMA-70 FACTOR ECF SUBFAMILY"/>
    <property type="match status" value="1"/>
</dbReference>
<keyword evidence="3" id="KW-0731">Sigma factor</keyword>
<dbReference type="InterPro" id="IPR007627">
    <property type="entry name" value="RNA_pol_sigma70_r2"/>
</dbReference>
<dbReference type="PANTHER" id="PTHR43133">
    <property type="entry name" value="RNA POLYMERASE ECF-TYPE SIGMA FACTO"/>
    <property type="match status" value="1"/>
</dbReference>
<organism evidence="7 8">
    <name type="scientific">Barnesiella intestinihominis YIT 11860</name>
    <dbReference type="NCBI Taxonomy" id="742726"/>
    <lineage>
        <taxon>Bacteria</taxon>
        <taxon>Pseudomonadati</taxon>
        <taxon>Bacteroidota</taxon>
        <taxon>Bacteroidia</taxon>
        <taxon>Bacteroidales</taxon>
        <taxon>Barnesiellaceae</taxon>
        <taxon>Barnesiella</taxon>
    </lineage>
</organism>
<dbReference type="RefSeq" id="WP_008863235.1">
    <property type="nucleotide sequence ID" value="NZ_CAXSYG010000001.1"/>
</dbReference>
<dbReference type="EMBL" id="ADLE01000018">
    <property type="protein sequence ID" value="EJZ62181.1"/>
    <property type="molecule type" value="Genomic_DNA"/>
</dbReference>
<dbReference type="NCBIfam" id="TIGR02985">
    <property type="entry name" value="Sig70_bacteroi1"/>
    <property type="match status" value="1"/>
</dbReference>
<comment type="caution">
    <text evidence="7">The sequence shown here is derived from an EMBL/GenBank/DDBJ whole genome shotgun (WGS) entry which is preliminary data.</text>
</comment>
<evidence type="ECO:0000256" key="4">
    <source>
        <dbReference type="ARBA" id="ARBA00023163"/>
    </source>
</evidence>
<evidence type="ECO:0000256" key="1">
    <source>
        <dbReference type="ARBA" id="ARBA00010641"/>
    </source>
</evidence>
<dbReference type="OrthoDB" id="9782991at2"/>
<evidence type="ECO:0000259" key="5">
    <source>
        <dbReference type="Pfam" id="PF04542"/>
    </source>
</evidence>
<evidence type="ECO:0000313" key="8">
    <source>
        <dbReference type="Proteomes" id="UP000006044"/>
    </source>
</evidence>
<reference evidence="7 8" key="1">
    <citation type="submission" date="2012-08" db="EMBL/GenBank/DDBJ databases">
        <title>The Genome Sequence of Barnesiella intestinihominis YIT 11860.</title>
        <authorList>
            <consortium name="The Broad Institute Genome Sequencing Platform"/>
            <person name="Earl A."/>
            <person name="Ward D."/>
            <person name="Feldgarden M."/>
            <person name="Gevers D."/>
            <person name="Morotomi M."/>
            <person name="Walker B."/>
            <person name="Young S.K."/>
            <person name="Zeng Q."/>
            <person name="Gargeya S."/>
            <person name="Fitzgerald M."/>
            <person name="Haas B."/>
            <person name="Abouelleil A."/>
            <person name="Alvarado L."/>
            <person name="Arachchi H.M."/>
            <person name="Berlin A.M."/>
            <person name="Chapman S.B."/>
            <person name="Goldberg J."/>
            <person name="Griggs A."/>
            <person name="Gujja S."/>
            <person name="Hansen M."/>
            <person name="Howarth C."/>
            <person name="Imamovic A."/>
            <person name="Larimer J."/>
            <person name="McCowen C."/>
            <person name="Montmayeur A."/>
            <person name="Murphy C."/>
            <person name="Neiman D."/>
            <person name="Pearson M."/>
            <person name="Priest M."/>
            <person name="Roberts A."/>
            <person name="Saif S."/>
            <person name="Shea T."/>
            <person name="Sisk P."/>
            <person name="Sykes S."/>
            <person name="Wortman J."/>
            <person name="Nusbaum C."/>
            <person name="Birren B."/>
        </authorList>
    </citation>
    <scope>NUCLEOTIDE SEQUENCE [LARGE SCALE GENOMIC DNA]</scope>
    <source>
        <strain evidence="7 8">YIT 11860</strain>
    </source>
</reference>
<dbReference type="GO" id="GO:0016987">
    <property type="term" value="F:sigma factor activity"/>
    <property type="evidence" value="ECO:0007669"/>
    <property type="project" value="UniProtKB-KW"/>
</dbReference>
<comment type="similarity">
    <text evidence="1">Belongs to the sigma-70 factor family. ECF subfamily.</text>
</comment>
<dbReference type="AlphaFoldDB" id="K0WVD6"/>
<evidence type="ECO:0000256" key="3">
    <source>
        <dbReference type="ARBA" id="ARBA00023082"/>
    </source>
</evidence>
<dbReference type="GO" id="GO:0003677">
    <property type="term" value="F:DNA binding"/>
    <property type="evidence" value="ECO:0007669"/>
    <property type="project" value="InterPro"/>
</dbReference>
<dbReference type="Gene3D" id="1.10.10.10">
    <property type="entry name" value="Winged helix-like DNA-binding domain superfamily/Winged helix DNA-binding domain"/>
    <property type="match status" value="1"/>
</dbReference>
<dbReference type="Pfam" id="PF08281">
    <property type="entry name" value="Sigma70_r4_2"/>
    <property type="match status" value="1"/>
</dbReference>
<dbReference type="GeneID" id="77850028"/>
<dbReference type="SUPFAM" id="SSF88946">
    <property type="entry name" value="Sigma2 domain of RNA polymerase sigma factors"/>
    <property type="match status" value="1"/>
</dbReference>
<gene>
    <name evidence="7" type="ORF">HMPREF9448_02864</name>
</gene>
<dbReference type="HOGENOM" id="CLU_047691_4_3_10"/>
<name>K0WVD6_9BACT</name>
<dbReference type="NCBIfam" id="TIGR02937">
    <property type="entry name" value="sigma70-ECF"/>
    <property type="match status" value="1"/>
</dbReference>
<evidence type="ECO:0000259" key="6">
    <source>
        <dbReference type="Pfam" id="PF08281"/>
    </source>
</evidence>